<sequence>MGEILASPLAGFALTALVIEMTPGPNMAYLAALSLSQGIRAGLAAVVGVALGLSVYGVAAALGLSAIIDNSPFLYEMLRWGGVAYLLWLAWEAWANEAETSPETADDLNARPWIAFRRGLITNLLNPKAAVFYVAVLPDFVQLGKGPVATQTLMLSAIYVGIATAIHLVIVLLAGRLQGVIATPDKRRTIRRTLALLLAAIAIWFAFSTAR</sequence>
<gene>
    <name evidence="7" type="ORF">AFIC_000523</name>
</gene>
<protein>
    <submittedName>
        <fullName evidence="7">LysE family translocator</fullName>
    </submittedName>
</protein>
<evidence type="ECO:0000256" key="6">
    <source>
        <dbReference type="SAM" id="Phobius"/>
    </source>
</evidence>
<feature type="transmembrane region" description="Helical" evidence="6">
    <location>
        <begin position="77"/>
        <end position="94"/>
    </location>
</feature>
<accession>A0ABY8BUI1</accession>
<evidence type="ECO:0000313" key="7">
    <source>
        <dbReference type="EMBL" id="WEF52062.1"/>
    </source>
</evidence>
<feature type="transmembrane region" description="Helical" evidence="6">
    <location>
        <begin position="42"/>
        <end position="65"/>
    </location>
</feature>
<name>A0ABY8BUI1_AFICR</name>
<dbReference type="PANTHER" id="PTHR30086">
    <property type="entry name" value="ARGININE EXPORTER PROTEIN ARGO"/>
    <property type="match status" value="1"/>
</dbReference>
<dbReference type="Pfam" id="PF01810">
    <property type="entry name" value="LysE"/>
    <property type="match status" value="1"/>
</dbReference>
<dbReference type="RefSeq" id="WP_275247638.1">
    <property type="nucleotide sequence ID" value="NZ_BAABDX010000001.1"/>
</dbReference>
<evidence type="ECO:0000256" key="4">
    <source>
        <dbReference type="ARBA" id="ARBA00022989"/>
    </source>
</evidence>
<keyword evidence="2" id="KW-1003">Cell membrane</keyword>
<proteinExistence type="predicted"/>
<dbReference type="EMBL" id="CP113162">
    <property type="protein sequence ID" value="WEF52062.1"/>
    <property type="molecule type" value="Genomic_DNA"/>
</dbReference>
<evidence type="ECO:0000256" key="3">
    <source>
        <dbReference type="ARBA" id="ARBA00022692"/>
    </source>
</evidence>
<dbReference type="Proteomes" id="UP001213907">
    <property type="component" value="Chromosome"/>
</dbReference>
<dbReference type="PIRSF" id="PIRSF006324">
    <property type="entry name" value="LeuE"/>
    <property type="match status" value="1"/>
</dbReference>
<organism evidence="7 8">
    <name type="scientific">Afipia carboxydohydrogena</name>
    <name type="common">Pseudomonas carboxydohydrogena</name>
    <dbReference type="NCBI Taxonomy" id="290"/>
    <lineage>
        <taxon>Bacteria</taxon>
        <taxon>Pseudomonadati</taxon>
        <taxon>Pseudomonadota</taxon>
        <taxon>Alphaproteobacteria</taxon>
        <taxon>Hyphomicrobiales</taxon>
        <taxon>Nitrobacteraceae</taxon>
        <taxon>Afipia</taxon>
    </lineage>
</organism>
<evidence type="ECO:0000256" key="1">
    <source>
        <dbReference type="ARBA" id="ARBA00004651"/>
    </source>
</evidence>
<keyword evidence="3 6" id="KW-0812">Transmembrane</keyword>
<feature type="transmembrane region" description="Helical" evidence="6">
    <location>
        <begin position="153"/>
        <end position="174"/>
    </location>
</feature>
<keyword evidence="5 6" id="KW-0472">Membrane</keyword>
<keyword evidence="4 6" id="KW-1133">Transmembrane helix</keyword>
<evidence type="ECO:0000256" key="5">
    <source>
        <dbReference type="ARBA" id="ARBA00023136"/>
    </source>
</evidence>
<dbReference type="PANTHER" id="PTHR30086:SF20">
    <property type="entry name" value="ARGININE EXPORTER PROTEIN ARGO-RELATED"/>
    <property type="match status" value="1"/>
</dbReference>
<keyword evidence="8" id="KW-1185">Reference proteome</keyword>
<evidence type="ECO:0000313" key="8">
    <source>
        <dbReference type="Proteomes" id="UP001213907"/>
    </source>
</evidence>
<dbReference type="InterPro" id="IPR001123">
    <property type="entry name" value="LeuE-type"/>
</dbReference>
<comment type="subcellular location">
    <subcellularLocation>
        <location evidence="1">Cell membrane</location>
        <topology evidence="1">Multi-pass membrane protein</topology>
    </subcellularLocation>
</comment>
<reference evidence="7 8" key="1">
    <citation type="submission" date="2022-11" db="EMBL/GenBank/DDBJ databases">
        <authorList>
            <person name="Siebert D."/>
            <person name="Busche T."/>
            <person name="Saydam E."/>
            <person name="Kalinowski J."/>
            <person name="Ruckert C."/>
            <person name="Blombach B."/>
        </authorList>
    </citation>
    <scope>NUCLEOTIDE SEQUENCE [LARGE SCALE GENOMIC DNA]</scope>
    <source>
        <strain evidence="7 8">DSM 1083</strain>
    </source>
</reference>
<evidence type="ECO:0000256" key="2">
    <source>
        <dbReference type="ARBA" id="ARBA00022475"/>
    </source>
</evidence>
<feature type="transmembrane region" description="Helical" evidence="6">
    <location>
        <begin position="194"/>
        <end position="210"/>
    </location>
</feature>